<feature type="domain" description="Beta-lactamase class A catalytic" evidence="2">
    <location>
        <begin position="94"/>
        <end position="159"/>
    </location>
</feature>
<reference evidence="3 4" key="1">
    <citation type="submission" date="2017-06" db="EMBL/GenBank/DDBJ databases">
        <authorList>
            <person name="Kim H.J."/>
            <person name="Triplett B.A."/>
        </authorList>
    </citation>
    <scope>NUCLEOTIDE SEQUENCE [LARGE SCALE GENOMIC DNA]</scope>
    <source>
        <strain evidence="3 4">DSM 45207</strain>
    </source>
</reference>
<feature type="compositionally biased region" description="Basic and acidic residues" evidence="1">
    <location>
        <begin position="41"/>
        <end position="53"/>
    </location>
</feature>
<dbReference type="InterPro" id="IPR045155">
    <property type="entry name" value="Beta-lactam_cat"/>
</dbReference>
<feature type="region of interest" description="Disordered" evidence="1">
    <location>
        <begin position="41"/>
        <end position="72"/>
    </location>
</feature>
<dbReference type="AlphaFoldDB" id="A0A238VQK7"/>
<evidence type="ECO:0000313" key="4">
    <source>
        <dbReference type="Proteomes" id="UP000198348"/>
    </source>
</evidence>
<dbReference type="SUPFAM" id="SSF56601">
    <property type="entry name" value="beta-lactamase/transpeptidase-like"/>
    <property type="match status" value="1"/>
</dbReference>
<keyword evidence="4" id="KW-1185">Reference proteome</keyword>
<dbReference type="Gene3D" id="3.40.710.10">
    <property type="entry name" value="DD-peptidase/beta-lactamase superfamily"/>
    <property type="match status" value="1"/>
</dbReference>
<sequence>MRPGAGAVLAVAVTAVALFGCGSTEPYPVPDDAVVPDDAFVPDHRLVPDDGRRAPGPQDPCAGTARTPPPYPGDVASTVADAVTGSVNGADVGIVVLDRCANETVAAFGPDQPFYTASVVKLLIAVEILSRADTTGLAAADRREVEAMLARSDDGVASRLWDTHGGRDIVRADRTSRFCSPVSRRARHSTTAGKP</sequence>
<evidence type="ECO:0000313" key="3">
    <source>
        <dbReference type="EMBL" id="SNR36434.1"/>
    </source>
</evidence>
<name>A0A238VQK7_9PSEU</name>
<dbReference type="InterPro" id="IPR012338">
    <property type="entry name" value="Beta-lactam/transpept-like"/>
</dbReference>
<dbReference type="Proteomes" id="UP000198348">
    <property type="component" value="Unassembled WGS sequence"/>
</dbReference>
<gene>
    <name evidence="3" type="ORF">SAMN06265360_103241</name>
</gene>
<evidence type="ECO:0000259" key="2">
    <source>
        <dbReference type="Pfam" id="PF13354"/>
    </source>
</evidence>
<dbReference type="GO" id="GO:0008800">
    <property type="term" value="F:beta-lactamase activity"/>
    <property type="evidence" value="ECO:0007669"/>
    <property type="project" value="InterPro"/>
</dbReference>
<accession>A0A238VQK7</accession>
<protein>
    <submittedName>
        <fullName evidence="3">Beta-lactamase enzyme family protein</fullName>
    </submittedName>
</protein>
<evidence type="ECO:0000256" key="1">
    <source>
        <dbReference type="SAM" id="MobiDB-lite"/>
    </source>
</evidence>
<dbReference type="PROSITE" id="PS51257">
    <property type="entry name" value="PROKAR_LIPOPROTEIN"/>
    <property type="match status" value="1"/>
</dbReference>
<dbReference type="GO" id="GO:0030655">
    <property type="term" value="P:beta-lactam antibiotic catabolic process"/>
    <property type="evidence" value="ECO:0007669"/>
    <property type="project" value="InterPro"/>
</dbReference>
<proteinExistence type="predicted"/>
<organism evidence="3 4">
    <name type="scientific">Haloechinothrix alba</name>
    <dbReference type="NCBI Taxonomy" id="664784"/>
    <lineage>
        <taxon>Bacteria</taxon>
        <taxon>Bacillati</taxon>
        <taxon>Actinomycetota</taxon>
        <taxon>Actinomycetes</taxon>
        <taxon>Pseudonocardiales</taxon>
        <taxon>Pseudonocardiaceae</taxon>
        <taxon>Haloechinothrix</taxon>
    </lineage>
</organism>
<dbReference type="EMBL" id="FZNW01000003">
    <property type="protein sequence ID" value="SNR36434.1"/>
    <property type="molecule type" value="Genomic_DNA"/>
</dbReference>
<dbReference type="Pfam" id="PF13354">
    <property type="entry name" value="Beta-lactamase2"/>
    <property type="match status" value="1"/>
</dbReference>